<evidence type="ECO:0000256" key="1">
    <source>
        <dbReference type="SAM" id="MobiDB-lite"/>
    </source>
</evidence>
<evidence type="ECO:0000313" key="2">
    <source>
        <dbReference type="EMBL" id="KAK7264918.1"/>
    </source>
</evidence>
<dbReference type="Proteomes" id="UP001359559">
    <property type="component" value="Unassembled WGS sequence"/>
</dbReference>
<sequence>MTSVLFRPTDNTRSQGRPLDRRQGDEFRRCTLLNRSDMLRRKSGTFQSFLFPFFVTPPPGVFCSLEDQVPEYCSSSPITQRSSFYFDYLFPFLEDNSRS</sequence>
<proteinExistence type="predicted"/>
<gene>
    <name evidence="2" type="ORF">RJT34_32531</name>
</gene>
<name>A0AAN9F476_CLITE</name>
<organism evidence="2 3">
    <name type="scientific">Clitoria ternatea</name>
    <name type="common">Butterfly pea</name>
    <dbReference type="NCBI Taxonomy" id="43366"/>
    <lineage>
        <taxon>Eukaryota</taxon>
        <taxon>Viridiplantae</taxon>
        <taxon>Streptophyta</taxon>
        <taxon>Embryophyta</taxon>
        <taxon>Tracheophyta</taxon>
        <taxon>Spermatophyta</taxon>
        <taxon>Magnoliopsida</taxon>
        <taxon>eudicotyledons</taxon>
        <taxon>Gunneridae</taxon>
        <taxon>Pentapetalae</taxon>
        <taxon>rosids</taxon>
        <taxon>fabids</taxon>
        <taxon>Fabales</taxon>
        <taxon>Fabaceae</taxon>
        <taxon>Papilionoideae</taxon>
        <taxon>50 kb inversion clade</taxon>
        <taxon>NPAAA clade</taxon>
        <taxon>indigoferoid/millettioid clade</taxon>
        <taxon>Phaseoleae</taxon>
        <taxon>Clitoria</taxon>
    </lineage>
</organism>
<feature type="compositionally biased region" description="Polar residues" evidence="1">
    <location>
        <begin position="1"/>
        <end position="15"/>
    </location>
</feature>
<accession>A0AAN9F476</accession>
<feature type="region of interest" description="Disordered" evidence="1">
    <location>
        <begin position="1"/>
        <end position="23"/>
    </location>
</feature>
<keyword evidence="3" id="KW-1185">Reference proteome</keyword>
<dbReference type="AlphaFoldDB" id="A0AAN9F476"/>
<reference evidence="2 3" key="1">
    <citation type="submission" date="2024-01" db="EMBL/GenBank/DDBJ databases">
        <title>The genomes of 5 underutilized Papilionoideae crops provide insights into root nodulation and disease resistance.</title>
        <authorList>
            <person name="Yuan L."/>
        </authorList>
    </citation>
    <scope>NUCLEOTIDE SEQUENCE [LARGE SCALE GENOMIC DNA]</scope>
    <source>
        <strain evidence="2">LY-2023</strain>
        <tissue evidence="2">Leaf</tissue>
    </source>
</reference>
<comment type="caution">
    <text evidence="2">The sequence shown here is derived from an EMBL/GenBank/DDBJ whole genome shotgun (WGS) entry which is preliminary data.</text>
</comment>
<dbReference type="EMBL" id="JAYKXN010000008">
    <property type="protein sequence ID" value="KAK7264918.1"/>
    <property type="molecule type" value="Genomic_DNA"/>
</dbReference>
<protein>
    <submittedName>
        <fullName evidence="2">Uncharacterized protein</fullName>
    </submittedName>
</protein>
<evidence type="ECO:0000313" key="3">
    <source>
        <dbReference type="Proteomes" id="UP001359559"/>
    </source>
</evidence>